<dbReference type="EMBL" id="ML213509">
    <property type="protein sequence ID" value="TFK52442.1"/>
    <property type="molecule type" value="Genomic_DNA"/>
</dbReference>
<evidence type="ECO:0000313" key="2">
    <source>
        <dbReference type="EMBL" id="TFK52442.1"/>
    </source>
</evidence>
<dbReference type="OrthoDB" id="3269067at2759"/>
<dbReference type="AlphaFoldDB" id="A0A5C3N5J3"/>
<reference evidence="2 3" key="1">
    <citation type="journal article" date="2019" name="Nat. Ecol. Evol.">
        <title>Megaphylogeny resolves global patterns of mushroom evolution.</title>
        <authorList>
            <person name="Varga T."/>
            <person name="Krizsan K."/>
            <person name="Foldi C."/>
            <person name="Dima B."/>
            <person name="Sanchez-Garcia M."/>
            <person name="Sanchez-Ramirez S."/>
            <person name="Szollosi G.J."/>
            <person name="Szarkandi J.G."/>
            <person name="Papp V."/>
            <person name="Albert L."/>
            <person name="Andreopoulos W."/>
            <person name="Angelini C."/>
            <person name="Antonin V."/>
            <person name="Barry K.W."/>
            <person name="Bougher N.L."/>
            <person name="Buchanan P."/>
            <person name="Buyck B."/>
            <person name="Bense V."/>
            <person name="Catcheside P."/>
            <person name="Chovatia M."/>
            <person name="Cooper J."/>
            <person name="Damon W."/>
            <person name="Desjardin D."/>
            <person name="Finy P."/>
            <person name="Geml J."/>
            <person name="Haridas S."/>
            <person name="Hughes K."/>
            <person name="Justo A."/>
            <person name="Karasinski D."/>
            <person name="Kautmanova I."/>
            <person name="Kiss B."/>
            <person name="Kocsube S."/>
            <person name="Kotiranta H."/>
            <person name="LaButti K.M."/>
            <person name="Lechner B.E."/>
            <person name="Liimatainen K."/>
            <person name="Lipzen A."/>
            <person name="Lukacs Z."/>
            <person name="Mihaltcheva S."/>
            <person name="Morgado L.N."/>
            <person name="Niskanen T."/>
            <person name="Noordeloos M.E."/>
            <person name="Ohm R.A."/>
            <person name="Ortiz-Santana B."/>
            <person name="Ovrebo C."/>
            <person name="Racz N."/>
            <person name="Riley R."/>
            <person name="Savchenko A."/>
            <person name="Shiryaev A."/>
            <person name="Soop K."/>
            <person name="Spirin V."/>
            <person name="Szebenyi C."/>
            <person name="Tomsovsky M."/>
            <person name="Tulloss R.E."/>
            <person name="Uehling J."/>
            <person name="Grigoriev I.V."/>
            <person name="Vagvolgyi C."/>
            <person name="Papp T."/>
            <person name="Martin F.M."/>
            <person name="Miettinen O."/>
            <person name="Hibbett D.S."/>
            <person name="Nagy L.G."/>
        </authorList>
    </citation>
    <scope>NUCLEOTIDE SEQUENCE [LARGE SCALE GENOMIC DNA]</scope>
    <source>
        <strain evidence="2 3">OMC1185</strain>
    </source>
</reference>
<organism evidence="2 3">
    <name type="scientific">Heliocybe sulcata</name>
    <dbReference type="NCBI Taxonomy" id="5364"/>
    <lineage>
        <taxon>Eukaryota</taxon>
        <taxon>Fungi</taxon>
        <taxon>Dikarya</taxon>
        <taxon>Basidiomycota</taxon>
        <taxon>Agaricomycotina</taxon>
        <taxon>Agaricomycetes</taxon>
        <taxon>Gloeophyllales</taxon>
        <taxon>Gloeophyllaceae</taxon>
        <taxon>Heliocybe</taxon>
    </lineage>
</organism>
<name>A0A5C3N5J3_9AGAM</name>
<keyword evidence="1" id="KW-0175">Coiled coil</keyword>
<feature type="coiled-coil region" evidence="1">
    <location>
        <begin position="23"/>
        <end position="96"/>
    </location>
</feature>
<proteinExistence type="predicted"/>
<protein>
    <submittedName>
        <fullName evidence="2">Uncharacterized protein</fullName>
    </submittedName>
</protein>
<keyword evidence="3" id="KW-1185">Reference proteome</keyword>
<gene>
    <name evidence="2" type="ORF">OE88DRAFT_1657709</name>
</gene>
<evidence type="ECO:0000313" key="3">
    <source>
        <dbReference type="Proteomes" id="UP000305948"/>
    </source>
</evidence>
<accession>A0A5C3N5J3</accession>
<dbReference type="Proteomes" id="UP000305948">
    <property type="component" value="Unassembled WGS sequence"/>
</dbReference>
<sequence>MFVYGFQLSIHHPCIYIPYPIQVSHQTETIAQLNREIRQWEEQTTTWQEQSQHWQTQCRHLTETSRREVQDWKEQYLQAEKERVRLMDRLDDLIKSQEGVSPHQMAI</sequence>
<evidence type="ECO:0000256" key="1">
    <source>
        <dbReference type="SAM" id="Coils"/>
    </source>
</evidence>